<keyword evidence="2" id="KW-1185">Reference proteome</keyword>
<sequence>MKKNEIENEEAVIPLEGGTSYAKVMKETSYFYVHGSQVQQTQFPLQNTFALTVLLIEYEGLQNIWNNGILEYRQRLNQFQESRN</sequence>
<dbReference type="Proteomes" id="UP000266861">
    <property type="component" value="Unassembled WGS sequence"/>
</dbReference>
<protein>
    <submittedName>
        <fullName evidence="1">Uncharacterized protein</fullName>
    </submittedName>
</protein>
<proteinExistence type="predicted"/>
<reference evidence="1 2" key="1">
    <citation type="submission" date="2018-08" db="EMBL/GenBank/DDBJ databases">
        <title>Genome and evolution of the arbuscular mycorrhizal fungus Diversispora epigaea (formerly Glomus versiforme) and its bacterial endosymbionts.</title>
        <authorList>
            <person name="Sun X."/>
            <person name="Fei Z."/>
            <person name="Harrison M."/>
        </authorList>
    </citation>
    <scope>NUCLEOTIDE SEQUENCE [LARGE SCALE GENOMIC DNA]</scope>
    <source>
        <strain evidence="1 2">IT104</strain>
    </source>
</reference>
<evidence type="ECO:0000313" key="2">
    <source>
        <dbReference type="Proteomes" id="UP000266861"/>
    </source>
</evidence>
<name>A0A397HG66_9GLOM</name>
<accession>A0A397HG66</accession>
<gene>
    <name evidence="1" type="ORF">Glove_344g35</name>
</gene>
<evidence type="ECO:0000313" key="1">
    <source>
        <dbReference type="EMBL" id="RHZ62052.1"/>
    </source>
</evidence>
<dbReference type="AlphaFoldDB" id="A0A397HG66"/>
<organism evidence="1 2">
    <name type="scientific">Diversispora epigaea</name>
    <dbReference type="NCBI Taxonomy" id="1348612"/>
    <lineage>
        <taxon>Eukaryota</taxon>
        <taxon>Fungi</taxon>
        <taxon>Fungi incertae sedis</taxon>
        <taxon>Mucoromycota</taxon>
        <taxon>Glomeromycotina</taxon>
        <taxon>Glomeromycetes</taxon>
        <taxon>Diversisporales</taxon>
        <taxon>Diversisporaceae</taxon>
        <taxon>Diversispora</taxon>
    </lineage>
</organism>
<comment type="caution">
    <text evidence="1">The sequence shown here is derived from an EMBL/GenBank/DDBJ whole genome shotgun (WGS) entry which is preliminary data.</text>
</comment>
<dbReference type="EMBL" id="PQFF01000314">
    <property type="protein sequence ID" value="RHZ62052.1"/>
    <property type="molecule type" value="Genomic_DNA"/>
</dbReference>